<comment type="caution">
    <text evidence="2">The sequence shown here is derived from an EMBL/GenBank/DDBJ whole genome shotgun (WGS) entry which is preliminary data.</text>
</comment>
<dbReference type="OrthoDB" id="5360462at2"/>
<reference evidence="3" key="1">
    <citation type="submission" date="2017-10" db="EMBL/GenBank/DDBJ databases">
        <title>Campylobacter species from seals.</title>
        <authorList>
            <person name="Gilbert M.J."/>
            <person name="Zomer A.L."/>
            <person name="Timmerman A.J."/>
            <person name="Duim B."/>
            <person name="Wagenaar J.A."/>
        </authorList>
    </citation>
    <scope>NUCLEOTIDE SEQUENCE [LARGE SCALE GENOMIC DNA]</scope>
    <source>
        <strain evidence="3">17S00004-5</strain>
    </source>
</reference>
<evidence type="ECO:0000313" key="3">
    <source>
        <dbReference type="Proteomes" id="UP000240535"/>
    </source>
</evidence>
<keyword evidence="3" id="KW-1185">Reference proteome</keyword>
<accession>A0A2P8R1I7</accession>
<dbReference type="InterPro" id="IPR023346">
    <property type="entry name" value="Lysozyme-like_dom_sf"/>
</dbReference>
<dbReference type="InterPro" id="IPR008258">
    <property type="entry name" value="Transglycosylase_SLT_dom_1"/>
</dbReference>
<proteinExistence type="predicted"/>
<protein>
    <submittedName>
        <fullName evidence="2">Conjugal transfer protein</fullName>
    </submittedName>
</protein>
<dbReference type="Pfam" id="PF01464">
    <property type="entry name" value="SLT"/>
    <property type="match status" value="1"/>
</dbReference>
<dbReference type="RefSeq" id="WP_106871196.1">
    <property type="nucleotide sequence ID" value="NZ_CP053841.1"/>
</dbReference>
<dbReference type="SUPFAM" id="SSF53955">
    <property type="entry name" value="Lysozyme-like"/>
    <property type="match status" value="1"/>
</dbReference>
<organism evidence="2 3">
    <name type="scientific">Campylobacter blaseri</name>
    <dbReference type="NCBI Taxonomy" id="2042961"/>
    <lineage>
        <taxon>Bacteria</taxon>
        <taxon>Pseudomonadati</taxon>
        <taxon>Campylobacterota</taxon>
        <taxon>Epsilonproteobacteria</taxon>
        <taxon>Campylobacterales</taxon>
        <taxon>Campylobacteraceae</taxon>
        <taxon>Campylobacter</taxon>
    </lineage>
</organism>
<feature type="domain" description="Transglycosylase SLT" evidence="1">
    <location>
        <begin position="31"/>
        <end position="178"/>
    </location>
</feature>
<dbReference type="EMBL" id="PDHH01000003">
    <property type="protein sequence ID" value="PSM52359.1"/>
    <property type="molecule type" value="Genomic_DNA"/>
</dbReference>
<dbReference type="Gene3D" id="1.10.530.10">
    <property type="match status" value="1"/>
</dbReference>
<dbReference type="AlphaFoldDB" id="A0A2P8R1I7"/>
<gene>
    <name evidence="2" type="ORF">CQ405_04720</name>
</gene>
<evidence type="ECO:0000313" key="2">
    <source>
        <dbReference type="EMBL" id="PSM52359.1"/>
    </source>
</evidence>
<dbReference type="Proteomes" id="UP000240535">
    <property type="component" value="Unassembled WGS sequence"/>
</dbReference>
<evidence type="ECO:0000259" key="1">
    <source>
        <dbReference type="Pfam" id="PF01464"/>
    </source>
</evidence>
<sequence>MKFKIIFLLMLFVKTIYAYTYEEIIYTIADVAKKQAVSSGILYTIVKIESNFNPFAISFLTNKENAIYFKNLETKNISIKASPYSLNKNKWIVSISPINEEYAKEITKLLVKNGFNIDVGLGQLNSFNFKDNEIDMVFNPTYNLTKCAKVLRKCYKAKNKDIQKTIECYNYGMRNRNSNPYYKRFYKHYMEEFKKRAK</sequence>
<name>A0A2P8R1I7_9BACT</name>